<sequence length="217" mass="23673">MELETLPITFAGAYFAPTVDGSINGNPTKALIDLSAYDTNVEIAALEAMGITYTNKFAGYGGGRMAYKVNLDSLKAGASNGNGWFNAFAYEDADFGFRIGADFLLKMDLEISLAQKYIKFWNPLDCGAKHLAYWDADAVIIPYTVHAEDDIRPLFKVRINGHEADAMFSPSTAQSVIDSDFAKKIGLVPDAPKTMAAGQPMKPWLAKIEQLEIGDEK</sequence>
<dbReference type="AlphaFoldDB" id="A0A2U2HH67"/>
<keyword evidence="2" id="KW-1185">Reference proteome</keyword>
<proteinExistence type="predicted"/>
<comment type="caution">
    <text evidence="1">The sequence shown here is derived from an EMBL/GenBank/DDBJ whole genome shotgun (WGS) entry which is preliminary data.</text>
</comment>
<dbReference type="EMBL" id="PXWF02000259">
    <property type="protein sequence ID" value="PWF44978.1"/>
    <property type="molecule type" value="Genomic_DNA"/>
</dbReference>
<evidence type="ECO:0000313" key="1">
    <source>
        <dbReference type="EMBL" id="PWF44978.1"/>
    </source>
</evidence>
<accession>A0A2U2HH67</accession>
<organism evidence="1 2">
    <name type="scientific">Massilia glaciei</name>
    <dbReference type="NCBI Taxonomy" id="1524097"/>
    <lineage>
        <taxon>Bacteria</taxon>
        <taxon>Pseudomonadati</taxon>
        <taxon>Pseudomonadota</taxon>
        <taxon>Betaproteobacteria</taxon>
        <taxon>Burkholderiales</taxon>
        <taxon>Oxalobacteraceae</taxon>
        <taxon>Telluria group</taxon>
        <taxon>Massilia</taxon>
    </lineage>
</organism>
<dbReference type="InterPro" id="IPR021109">
    <property type="entry name" value="Peptidase_aspartic_dom_sf"/>
</dbReference>
<dbReference type="Gene3D" id="2.40.70.10">
    <property type="entry name" value="Acid Proteases"/>
    <property type="match status" value="2"/>
</dbReference>
<gene>
    <name evidence="1" type="ORF">C7C56_018370</name>
</gene>
<name>A0A2U2HH67_9BURK</name>
<evidence type="ECO:0000313" key="2">
    <source>
        <dbReference type="Proteomes" id="UP000241421"/>
    </source>
</evidence>
<protein>
    <submittedName>
        <fullName evidence="1">Uncharacterized protein</fullName>
    </submittedName>
</protein>
<dbReference type="Proteomes" id="UP000241421">
    <property type="component" value="Unassembled WGS sequence"/>
</dbReference>
<reference evidence="1 2" key="1">
    <citation type="submission" date="2018-04" db="EMBL/GenBank/DDBJ databases">
        <title>Massilia violaceinigra sp. nov., a novel purple-pigmented bacterium isolated from Tianshan glacier, Xinjiang, China.</title>
        <authorList>
            <person name="Wang H."/>
        </authorList>
    </citation>
    <scope>NUCLEOTIDE SEQUENCE [LARGE SCALE GENOMIC DNA]</scope>
    <source>
        <strain evidence="1 2">B448-2</strain>
    </source>
</reference>